<protein>
    <submittedName>
        <fullName evidence="4">Enoyl-CoA hydratase/isomerase family protein</fullName>
    </submittedName>
</protein>
<evidence type="ECO:0000256" key="2">
    <source>
        <dbReference type="ARBA" id="ARBA00023140"/>
    </source>
</evidence>
<accession>A0ABW4JYQ0</accession>
<evidence type="ECO:0000313" key="5">
    <source>
        <dbReference type="Proteomes" id="UP001597327"/>
    </source>
</evidence>
<evidence type="ECO:0000256" key="1">
    <source>
        <dbReference type="ARBA" id="ARBA00004275"/>
    </source>
</evidence>
<name>A0ABW4JYQ0_9HYPH</name>
<gene>
    <name evidence="4" type="ORF">ACFSC7_12155</name>
</gene>
<comment type="caution">
    <text evidence="4">The sequence shown here is derived from an EMBL/GenBank/DDBJ whole genome shotgun (WGS) entry which is preliminary data.</text>
</comment>
<dbReference type="SUPFAM" id="SSF52096">
    <property type="entry name" value="ClpP/crotonase"/>
    <property type="match status" value="1"/>
</dbReference>
<dbReference type="RefSeq" id="WP_149892829.1">
    <property type="nucleotide sequence ID" value="NZ_JBHUFA010000004.1"/>
</dbReference>
<comment type="subcellular location">
    <subcellularLocation>
        <location evidence="1">Peroxisome</location>
    </subcellularLocation>
</comment>
<dbReference type="PANTHER" id="PTHR43684">
    <property type="match status" value="1"/>
</dbReference>
<keyword evidence="5" id="KW-1185">Reference proteome</keyword>
<dbReference type="Proteomes" id="UP001597327">
    <property type="component" value="Unassembled WGS sequence"/>
</dbReference>
<keyword evidence="3" id="KW-0413">Isomerase</keyword>
<proteinExistence type="predicted"/>
<dbReference type="InterPro" id="IPR029045">
    <property type="entry name" value="ClpP/crotonase-like_dom_sf"/>
</dbReference>
<sequence length="255" mass="27576">MNALANLLVDEGIARIRLNRPERHNALTPALLDDLMNCLVCAEAHVPDVLVLSAEGKSFSTGGDIAGFLAEADDPERLAAYSERIVGALHDVILKMLAFPAPMLCAVNGPVTGGALGLVLAADMVAMSETAFLQPYYGVVGFGPDGGWTALLPERIGTAKALELQYLNTRLTAAEARDLGLAAAVLPRDGLDRQIDAWTDTIATQNPNTLKTTRASVWDDARIAKVRQRLDQERERFLERVIAADTHEGMTRFRT</sequence>
<dbReference type="PANTHER" id="PTHR43684:SF1">
    <property type="entry name" value="ENOYL-COA DELTA ISOMERASE 2"/>
    <property type="match status" value="1"/>
</dbReference>
<dbReference type="EMBL" id="JBHUFA010000004">
    <property type="protein sequence ID" value="MFD1696273.1"/>
    <property type="molecule type" value="Genomic_DNA"/>
</dbReference>
<evidence type="ECO:0000313" key="4">
    <source>
        <dbReference type="EMBL" id="MFD1696273.1"/>
    </source>
</evidence>
<keyword evidence="2" id="KW-0576">Peroxisome</keyword>
<dbReference type="Pfam" id="PF00378">
    <property type="entry name" value="ECH_1"/>
    <property type="match status" value="1"/>
</dbReference>
<dbReference type="InterPro" id="IPR051053">
    <property type="entry name" value="ECH/Chromodomain_protein"/>
</dbReference>
<dbReference type="Gene3D" id="3.90.226.10">
    <property type="entry name" value="2-enoyl-CoA Hydratase, Chain A, domain 1"/>
    <property type="match status" value="1"/>
</dbReference>
<dbReference type="CDD" id="cd06558">
    <property type="entry name" value="crotonase-like"/>
    <property type="match status" value="1"/>
</dbReference>
<evidence type="ECO:0000256" key="3">
    <source>
        <dbReference type="ARBA" id="ARBA00023235"/>
    </source>
</evidence>
<reference evidence="5" key="1">
    <citation type="journal article" date="2019" name="Int. J. Syst. Evol. Microbiol.">
        <title>The Global Catalogue of Microorganisms (GCM) 10K type strain sequencing project: providing services to taxonomists for standard genome sequencing and annotation.</title>
        <authorList>
            <consortium name="The Broad Institute Genomics Platform"/>
            <consortium name="The Broad Institute Genome Sequencing Center for Infectious Disease"/>
            <person name="Wu L."/>
            <person name="Ma J."/>
        </authorList>
    </citation>
    <scope>NUCLEOTIDE SEQUENCE [LARGE SCALE GENOMIC DNA]</scope>
    <source>
        <strain evidence="5">JCM 3369</strain>
    </source>
</reference>
<dbReference type="InterPro" id="IPR001753">
    <property type="entry name" value="Enoyl-CoA_hydra/iso"/>
</dbReference>
<organism evidence="4 5">
    <name type="scientific">Roseibium aestuarii</name>
    <dbReference type="NCBI Taxonomy" id="2600299"/>
    <lineage>
        <taxon>Bacteria</taxon>
        <taxon>Pseudomonadati</taxon>
        <taxon>Pseudomonadota</taxon>
        <taxon>Alphaproteobacteria</taxon>
        <taxon>Hyphomicrobiales</taxon>
        <taxon>Stappiaceae</taxon>
        <taxon>Roseibium</taxon>
    </lineage>
</organism>